<organism evidence="2 3">
    <name type="scientific">Trichodelitschia bisporula</name>
    <dbReference type="NCBI Taxonomy" id="703511"/>
    <lineage>
        <taxon>Eukaryota</taxon>
        <taxon>Fungi</taxon>
        <taxon>Dikarya</taxon>
        <taxon>Ascomycota</taxon>
        <taxon>Pezizomycotina</taxon>
        <taxon>Dothideomycetes</taxon>
        <taxon>Dothideomycetes incertae sedis</taxon>
        <taxon>Phaeotrichales</taxon>
        <taxon>Phaeotrichaceae</taxon>
        <taxon>Trichodelitschia</taxon>
    </lineage>
</organism>
<gene>
    <name evidence="2" type="ORF">EJ06DRAFT_459535</name>
</gene>
<name>A0A6G1HK05_9PEZI</name>
<dbReference type="InterPro" id="IPR058317">
    <property type="entry name" value="DUF8004"/>
</dbReference>
<proteinExistence type="predicted"/>
<dbReference type="Proteomes" id="UP000799640">
    <property type="component" value="Unassembled WGS sequence"/>
</dbReference>
<dbReference type="AlphaFoldDB" id="A0A6G1HK05"/>
<dbReference type="OrthoDB" id="5300331at2759"/>
<evidence type="ECO:0000259" key="1">
    <source>
        <dbReference type="Pfam" id="PF26013"/>
    </source>
</evidence>
<keyword evidence="3" id="KW-1185">Reference proteome</keyword>
<feature type="non-terminal residue" evidence="2">
    <location>
        <position position="597"/>
    </location>
</feature>
<accession>A0A6G1HK05</accession>
<dbReference type="Pfam" id="PF26013">
    <property type="entry name" value="DUF8004"/>
    <property type="match status" value="1"/>
</dbReference>
<feature type="domain" description="DUF8004" evidence="1">
    <location>
        <begin position="207"/>
        <end position="298"/>
    </location>
</feature>
<dbReference type="PANTHER" id="PTHR39601">
    <property type="entry name" value="CHORIOGENIN HMINOR"/>
    <property type="match status" value="1"/>
</dbReference>
<protein>
    <recommendedName>
        <fullName evidence="1">DUF8004 domain-containing protein</fullName>
    </recommendedName>
</protein>
<dbReference type="PANTHER" id="PTHR39601:SF2">
    <property type="entry name" value="CHORIOGENIN HMINOR"/>
    <property type="match status" value="1"/>
</dbReference>
<dbReference type="EMBL" id="ML996707">
    <property type="protein sequence ID" value="KAF2396340.1"/>
    <property type="molecule type" value="Genomic_DNA"/>
</dbReference>
<sequence length="597" mass="67890">AWTMDTSGLRNKYDLTPLLNGEHVPELWMADGDAVIYCFSKTSKKGASFCINSTMLAESQTLVDLMTRRAIVGPSATQSTADLQEMFRRQTIHEREVRSMSMYMGAGYGPRFTSTDEDGGDVRSTLYLPVPLSSDARANATSDDLTDHDIDLLIGMRNLFAFLAGLPLVASKLRHNPYHVFMQVGELLAMFGFDAQDGVTFGELVASRFEACVEQFRLDDVRFDPDKCAESIVIAEKMRYIPLYHEAFSHGIGQYAAVCHSHAFRWMSTNTQERLERAAINVQQRRETVRGKLQEFDFPEIFSGIMNSRTAEERKAAKFDEWRNSFNEMRKFTLSYLRHKYGAWPPKANSKKHNLRTGGLNRIVLKDLYRDMCGLYDLLADPTALTTRSDAQILEELETPDNIHALFWYALRKVLGEFDRSTPPVKPPIPFDIPRTPELSLLKNPTGKAKTHSDKLRKAEVTEVLKTAENEGVVSTPFIEAFRTFEIKQASGHSVARIRQQRAGHWIFMYAVLQTLPLVVIDVPALKYTTGVEHFLCEGPRAGVPWARAWEDNGPDWWRARLKAQTQLPLDDAAYGPGILDLYWRSHAFLRSREWSQ</sequence>
<feature type="non-terminal residue" evidence="2">
    <location>
        <position position="1"/>
    </location>
</feature>
<reference evidence="2" key="1">
    <citation type="journal article" date="2020" name="Stud. Mycol.">
        <title>101 Dothideomycetes genomes: a test case for predicting lifestyles and emergence of pathogens.</title>
        <authorList>
            <person name="Haridas S."/>
            <person name="Albert R."/>
            <person name="Binder M."/>
            <person name="Bloem J."/>
            <person name="Labutti K."/>
            <person name="Salamov A."/>
            <person name="Andreopoulos B."/>
            <person name="Baker S."/>
            <person name="Barry K."/>
            <person name="Bills G."/>
            <person name="Bluhm B."/>
            <person name="Cannon C."/>
            <person name="Castanera R."/>
            <person name="Culley D."/>
            <person name="Daum C."/>
            <person name="Ezra D."/>
            <person name="Gonzalez J."/>
            <person name="Henrissat B."/>
            <person name="Kuo A."/>
            <person name="Liang C."/>
            <person name="Lipzen A."/>
            <person name="Lutzoni F."/>
            <person name="Magnuson J."/>
            <person name="Mondo S."/>
            <person name="Nolan M."/>
            <person name="Ohm R."/>
            <person name="Pangilinan J."/>
            <person name="Park H.-J."/>
            <person name="Ramirez L."/>
            <person name="Alfaro M."/>
            <person name="Sun H."/>
            <person name="Tritt A."/>
            <person name="Yoshinaga Y."/>
            <person name="Zwiers L.-H."/>
            <person name="Turgeon B."/>
            <person name="Goodwin S."/>
            <person name="Spatafora J."/>
            <person name="Crous P."/>
            <person name="Grigoriev I."/>
        </authorList>
    </citation>
    <scope>NUCLEOTIDE SEQUENCE</scope>
    <source>
        <strain evidence="2">CBS 262.69</strain>
    </source>
</reference>
<evidence type="ECO:0000313" key="2">
    <source>
        <dbReference type="EMBL" id="KAF2396340.1"/>
    </source>
</evidence>
<evidence type="ECO:0000313" key="3">
    <source>
        <dbReference type="Proteomes" id="UP000799640"/>
    </source>
</evidence>